<organism evidence="1 2">
    <name type="scientific">Anaerobaca lacustris</name>
    <dbReference type="NCBI Taxonomy" id="3044600"/>
    <lineage>
        <taxon>Bacteria</taxon>
        <taxon>Pseudomonadati</taxon>
        <taxon>Planctomycetota</taxon>
        <taxon>Phycisphaerae</taxon>
        <taxon>Sedimentisphaerales</taxon>
        <taxon>Anaerobacaceae</taxon>
        <taxon>Anaerobaca</taxon>
    </lineage>
</organism>
<dbReference type="AlphaFoldDB" id="A0AAW6U2L4"/>
<accession>A0AAW6U2L4</accession>
<evidence type="ECO:0000313" key="2">
    <source>
        <dbReference type="Proteomes" id="UP001431776"/>
    </source>
</evidence>
<proteinExistence type="predicted"/>
<reference evidence="1" key="1">
    <citation type="submission" date="2023-05" db="EMBL/GenBank/DDBJ databases">
        <title>Anaerotaeda fermentans gen. nov., sp. nov., a novel anaerobic planctomycete of the new family within the order Sedimentisphaerales isolated from Taman Peninsula, Russia.</title>
        <authorList>
            <person name="Khomyakova M.A."/>
            <person name="Merkel A.Y."/>
            <person name="Slobodkin A.I."/>
        </authorList>
    </citation>
    <scope>NUCLEOTIDE SEQUENCE</scope>
    <source>
        <strain evidence="1">M17dextr</strain>
    </source>
</reference>
<dbReference type="PROSITE" id="PS51257">
    <property type="entry name" value="PROKAR_LIPOPROTEIN"/>
    <property type="match status" value="1"/>
</dbReference>
<evidence type="ECO:0000313" key="1">
    <source>
        <dbReference type="EMBL" id="MDI6451135.1"/>
    </source>
</evidence>
<sequence length="217" mass="23445">MKSRVLPSYLFVLIPIVASILLFACGCDSLRLAPSESLKQNAWLHHRTTAVAAETARAEETSQELQALTKLSEVQSRAFTSYYGLPREYPPAETSEEILAQSNWDLAASAAAESVERPDPWQVADSLLEVGIGISALLGGVYGTRAVRFLKDAQAKSTALKEIIQGNESFKKANEAQAQPFKAAHANQSAQTRQLVAAMKGQFSRGTSGGNPPRMPI</sequence>
<keyword evidence="2" id="KW-1185">Reference proteome</keyword>
<name>A0AAW6U2L4_9BACT</name>
<comment type="caution">
    <text evidence="1">The sequence shown here is derived from an EMBL/GenBank/DDBJ whole genome shotgun (WGS) entry which is preliminary data.</text>
</comment>
<dbReference type="EMBL" id="JASCXX010000029">
    <property type="protein sequence ID" value="MDI6451135.1"/>
    <property type="molecule type" value="Genomic_DNA"/>
</dbReference>
<dbReference type="RefSeq" id="WP_349246544.1">
    <property type="nucleotide sequence ID" value="NZ_JASCXX010000029.1"/>
</dbReference>
<dbReference type="Proteomes" id="UP001431776">
    <property type="component" value="Unassembled WGS sequence"/>
</dbReference>
<protein>
    <submittedName>
        <fullName evidence="1">Uncharacterized protein</fullName>
    </submittedName>
</protein>
<gene>
    <name evidence="1" type="ORF">QJ522_18885</name>
</gene>